<organism evidence="1">
    <name type="scientific">bacterium AK-OB05</name>
    <dbReference type="NCBI Taxonomy" id="1136522"/>
    <lineage>
        <taxon>Bacteria</taxon>
    </lineage>
</organism>
<name>B2RGC5_UNCXX</name>
<dbReference type="AlphaFoldDB" id="B2RGC5"/>
<accession>B2RGC5</accession>
<evidence type="ECO:0000313" key="1">
    <source>
        <dbReference type="EMBL" id="CAQ53843.1"/>
    </source>
</evidence>
<dbReference type="EMBL" id="AM997271">
    <property type="protein sequence ID" value="CAQ53843.1"/>
    <property type="molecule type" value="Genomic_DNA"/>
</dbReference>
<sequence>MRWLVVDGDTPFQDELLHFKARTKSCLRQNLVQLGRFDLRLQHPFDRQGLSISPLVTVKASGYNVSELIALRSLALSRASMASLGRR</sequence>
<gene>
    <name evidence="1" type="primary">Rsu</name>
</gene>
<reference evidence="1" key="1">
    <citation type="submission" date="2008-05" db="EMBL/GenBank/DDBJ databases">
        <title>Diversity of oligotrophic riverine bacteria carrying gene cassette capturing genetic devices in their genome.</title>
        <authorList>
            <person name="Kumar A."/>
            <person name="Mukherjee S."/>
            <person name="Bhowal S."/>
            <person name="Chakraborty R."/>
        </authorList>
    </citation>
    <scope>NUCLEOTIDE SEQUENCE</scope>
    <source>
        <strain evidence="1">OB 05</strain>
    </source>
</reference>
<proteinExistence type="predicted"/>
<protein>
    <submittedName>
        <fullName evidence="1">Ribosomal large subunit pseudouridine synthase B</fullName>
    </submittedName>
</protein>